<dbReference type="Proteomes" id="UP001609175">
    <property type="component" value="Unassembled WGS sequence"/>
</dbReference>
<evidence type="ECO:0000313" key="4">
    <source>
        <dbReference type="Proteomes" id="UP001609219"/>
    </source>
</evidence>
<evidence type="ECO:0000313" key="2">
    <source>
        <dbReference type="EMBL" id="MFH5232872.1"/>
    </source>
</evidence>
<dbReference type="RefSeq" id="WP_395115484.1">
    <property type="nucleotide sequence ID" value="NZ_JBIMSO010000057.1"/>
</dbReference>
<dbReference type="EMBL" id="JBIMSN010000165">
    <property type="protein sequence ID" value="MFH5232872.1"/>
    <property type="molecule type" value="Genomic_DNA"/>
</dbReference>
<evidence type="ECO:0000313" key="3">
    <source>
        <dbReference type="Proteomes" id="UP001609175"/>
    </source>
</evidence>
<comment type="caution">
    <text evidence="2">The sequence shown here is derived from an EMBL/GenBank/DDBJ whole genome shotgun (WGS) entry which is preliminary data.</text>
</comment>
<protein>
    <submittedName>
        <fullName evidence="2">DUF1702 family protein</fullName>
    </submittedName>
</protein>
<dbReference type="InterPro" id="IPR012964">
    <property type="entry name" value="DUF1702"/>
</dbReference>
<proteinExistence type="predicted"/>
<sequence length="328" mass="35645">MITLSTFLKPVLRLSADEFPKIAAQQFGVQDDIDRVWQDFAPVANTLVDSFWTTVDHPDFDTLGPMLNGADNDVRGVAYEGVGMGLSLLDCMLPHKKRLAGLLNGPGGAHKPLLYIGAGLALPRMPVNPLRVMSRYEDNERWLILDGYGFYHGFFTPERSLQRQVRPRRITGYAARMFDCGLGRSLWFTSAANTQRVADIVGRFPVHRRGDLWSGVGLACAYAAAVADEAALTRLVIAAGPDADQFAVGVAVAADFRQIGGNPSDHTDLACTISWGEDSATVAEIAATERAAGSSQGASAASYEEWRQSLRAAWTARHPHTITARADR</sequence>
<evidence type="ECO:0000313" key="1">
    <source>
        <dbReference type="EMBL" id="MFH5209777.1"/>
    </source>
</evidence>
<gene>
    <name evidence="1" type="ORF">ACHIPZ_16480</name>
    <name evidence="2" type="ORF">ACHIRB_30530</name>
</gene>
<keyword evidence="4" id="KW-1185">Reference proteome</keyword>
<dbReference type="Proteomes" id="UP001609219">
    <property type="component" value="Unassembled WGS sequence"/>
</dbReference>
<dbReference type="Pfam" id="PF08012">
    <property type="entry name" value="DUF1702"/>
    <property type="match status" value="1"/>
</dbReference>
<reference evidence="3 4" key="1">
    <citation type="submission" date="2024-10" db="EMBL/GenBank/DDBJ databases">
        <authorList>
            <person name="Riesco R."/>
        </authorList>
    </citation>
    <scope>NUCLEOTIDE SEQUENCE [LARGE SCALE GENOMIC DNA]</scope>
    <source>
        <strain evidence="1 3">NCIMB 15449</strain>
        <strain evidence="2 4">NCIMB 15450</strain>
    </source>
</reference>
<accession>A0ABW7KCN5</accession>
<organism evidence="2 4">
    <name type="scientific">Antrihabitans spumae</name>
    <dbReference type="NCBI Taxonomy" id="3373370"/>
    <lineage>
        <taxon>Bacteria</taxon>
        <taxon>Bacillati</taxon>
        <taxon>Actinomycetota</taxon>
        <taxon>Actinomycetes</taxon>
        <taxon>Mycobacteriales</taxon>
        <taxon>Nocardiaceae</taxon>
        <taxon>Antrihabitans</taxon>
    </lineage>
</organism>
<dbReference type="EMBL" id="JBIMSO010000057">
    <property type="protein sequence ID" value="MFH5209777.1"/>
    <property type="molecule type" value="Genomic_DNA"/>
</dbReference>
<name>A0ABW7KCN5_9NOCA</name>